<proteinExistence type="predicted"/>
<protein>
    <submittedName>
        <fullName evidence="2">Uncharacterized protein</fullName>
    </submittedName>
</protein>
<feature type="compositionally biased region" description="Basic and acidic residues" evidence="1">
    <location>
        <begin position="8"/>
        <end position="18"/>
    </location>
</feature>
<accession>A0A317WXR5</accession>
<dbReference type="VEuPathDB" id="FungiDB:BO70DRAFT_86691"/>
<reference evidence="2 3" key="1">
    <citation type="submission" date="2016-12" db="EMBL/GenBank/DDBJ databases">
        <title>The genomes of Aspergillus section Nigri reveals drivers in fungal speciation.</title>
        <authorList>
            <consortium name="DOE Joint Genome Institute"/>
            <person name="Vesth T.C."/>
            <person name="Nybo J."/>
            <person name="Theobald S."/>
            <person name="Brandl J."/>
            <person name="Frisvad J.C."/>
            <person name="Nielsen K.F."/>
            <person name="Lyhne E.K."/>
            <person name="Kogle M.E."/>
            <person name="Kuo A."/>
            <person name="Riley R."/>
            <person name="Clum A."/>
            <person name="Nolan M."/>
            <person name="Lipzen A."/>
            <person name="Salamov A."/>
            <person name="Henrissat B."/>
            <person name="Wiebenga A."/>
            <person name="De Vries R.P."/>
            <person name="Grigoriev I.V."/>
            <person name="Mortensen U.H."/>
            <person name="Andersen M.R."/>
            <person name="Baker S.E."/>
        </authorList>
    </citation>
    <scope>NUCLEOTIDE SEQUENCE [LARGE SCALE GENOMIC DNA]</scope>
    <source>
        <strain evidence="2 3">CBS 117.55</strain>
    </source>
</reference>
<feature type="compositionally biased region" description="Basic and acidic residues" evidence="1">
    <location>
        <begin position="38"/>
        <end position="51"/>
    </location>
</feature>
<comment type="caution">
    <text evidence="2">The sequence shown here is derived from an EMBL/GenBank/DDBJ whole genome shotgun (WGS) entry which is preliminary data.</text>
</comment>
<evidence type="ECO:0000256" key="1">
    <source>
        <dbReference type="SAM" id="MobiDB-lite"/>
    </source>
</evidence>
<feature type="compositionally biased region" description="Polar residues" evidence="1">
    <location>
        <begin position="52"/>
        <end position="83"/>
    </location>
</feature>
<keyword evidence="3" id="KW-1185">Reference proteome</keyword>
<gene>
    <name evidence="2" type="ORF">BO70DRAFT_86691</name>
</gene>
<name>A0A317WXR5_9EURO</name>
<dbReference type="Proteomes" id="UP000247233">
    <property type="component" value="Unassembled WGS sequence"/>
</dbReference>
<dbReference type="RefSeq" id="XP_025403596.1">
    <property type="nucleotide sequence ID" value="XM_025548795.1"/>
</dbReference>
<sequence length="83" mass="9509">MNQNEPNRQTDRQTDRQTNKQINRFVLFPVDGWIDGGCQDKTRQDKTRQDKTSNQPSINQSINQSLLIPHESSSTHPVASTET</sequence>
<organism evidence="2 3">
    <name type="scientific">Aspergillus heteromorphus CBS 117.55</name>
    <dbReference type="NCBI Taxonomy" id="1448321"/>
    <lineage>
        <taxon>Eukaryota</taxon>
        <taxon>Fungi</taxon>
        <taxon>Dikarya</taxon>
        <taxon>Ascomycota</taxon>
        <taxon>Pezizomycotina</taxon>
        <taxon>Eurotiomycetes</taxon>
        <taxon>Eurotiomycetidae</taxon>
        <taxon>Eurotiales</taxon>
        <taxon>Aspergillaceae</taxon>
        <taxon>Aspergillus</taxon>
        <taxon>Aspergillus subgen. Circumdati</taxon>
    </lineage>
</organism>
<feature type="region of interest" description="Disordered" evidence="1">
    <location>
        <begin position="1"/>
        <end position="83"/>
    </location>
</feature>
<evidence type="ECO:0000313" key="3">
    <source>
        <dbReference type="Proteomes" id="UP000247233"/>
    </source>
</evidence>
<dbReference type="EMBL" id="MSFL01000002">
    <property type="protein sequence ID" value="PWY91153.1"/>
    <property type="molecule type" value="Genomic_DNA"/>
</dbReference>
<dbReference type="GeneID" id="37071032"/>
<dbReference type="AlphaFoldDB" id="A0A317WXR5"/>
<evidence type="ECO:0000313" key="2">
    <source>
        <dbReference type="EMBL" id="PWY91153.1"/>
    </source>
</evidence>